<evidence type="ECO:0000313" key="2">
    <source>
        <dbReference type="Proteomes" id="UP000237438"/>
    </source>
</evidence>
<dbReference type="AlphaFoldDB" id="A0A2S4PZJ5"/>
<gene>
    <name evidence="1" type="ORF">EPUL_001521</name>
</gene>
<sequence>MALESIFSSSGNHMTLHFAMASLRGEIKDDYDWVMDTYNLLLQERDIFKAKKCFVTHMELALQITEYLSVLPEGNVSRNHIIHAAQAALTEKFCLNGSRLKGVQHVKSRIALLSADADQSTKIFEKSPEITAVLGGTVEKAEKWDYYILDYVPRLKRCIDGVHRRINCESHAGNGSRRHQV</sequence>
<organism evidence="1 2">
    <name type="scientific">Erysiphe pulchra</name>
    <dbReference type="NCBI Taxonomy" id="225359"/>
    <lineage>
        <taxon>Eukaryota</taxon>
        <taxon>Fungi</taxon>
        <taxon>Dikarya</taxon>
        <taxon>Ascomycota</taxon>
        <taxon>Pezizomycotina</taxon>
        <taxon>Leotiomycetes</taxon>
        <taxon>Erysiphales</taxon>
        <taxon>Erysiphaceae</taxon>
        <taxon>Erysiphe</taxon>
    </lineage>
</organism>
<protein>
    <submittedName>
        <fullName evidence="1">Uncharacterized protein</fullName>
    </submittedName>
</protein>
<keyword evidence="2" id="KW-1185">Reference proteome</keyword>
<name>A0A2S4PZJ5_9PEZI</name>
<reference evidence="1 2" key="1">
    <citation type="submission" date="2017-10" db="EMBL/GenBank/DDBJ databases">
        <title>Development of genomic resources for the powdery mildew, Erysiphe pulchra.</title>
        <authorList>
            <person name="Wadl P.A."/>
            <person name="Mack B.M."/>
            <person name="Moore G."/>
            <person name="Beltz S.B."/>
        </authorList>
    </citation>
    <scope>NUCLEOTIDE SEQUENCE [LARGE SCALE GENOMIC DNA]</scope>
    <source>
        <strain evidence="1">Cflorida</strain>
    </source>
</reference>
<dbReference type="Proteomes" id="UP000237438">
    <property type="component" value="Unassembled WGS sequence"/>
</dbReference>
<evidence type="ECO:0000313" key="1">
    <source>
        <dbReference type="EMBL" id="POS87427.1"/>
    </source>
</evidence>
<accession>A0A2S4PZJ5</accession>
<comment type="caution">
    <text evidence="1">The sequence shown here is derived from an EMBL/GenBank/DDBJ whole genome shotgun (WGS) entry which is preliminary data.</text>
</comment>
<proteinExistence type="predicted"/>
<dbReference type="EMBL" id="PEDP01000129">
    <property type="protein sequence ID" value="POS87427.1"/>
    <property type="molecule type" value="Genomic_DNA"/>
</dbReference>